<organism evidence="2">
    <name type="scientific">Burkholderia cenocepacia</name>
    <dbReference type="NCBI Taxonomy" id="95486"/>
    <lineage>
        <taxon>Bacteria</taxon>
        <taxon>Pseudomonadati</taxon>
        <taxon>Pseudomonadota</taxon>
        <taxon>Betaproteobacteria</taxon>
        <taxon>Burkholderiales</taxon>
        <taxon>Burkholderiaceae</taxon>
        <taxon>Burkholderia</taxon>
        <taxon>Burkholderia cepacia complex</taxon>
    </lineage>
</organism>
<gene>
    <name evidence="2" type="ORF">GFJ35_12860</name>
</gene>
<protein>
    <submittedName>
        <fullName evidence="2">DUF4376 domain-containing protein</fullName>
    </submittedName>
</protein>
<proteinExistence type="predicted"/>
<accession>A0A6B2MAW5</accession>
<dbReference type="EMBL" id="JAAEAM010000012">
    <property type="protein sequence ID" value="NDV72968.1"/>
    <property type="molecule type" value="Genomic_DNA"/>
</dbReference>
<evidence type="ECO:0000313" key="2">
    <source>
        <dbReference type="EMBL" id="NDV72968.1"/>
    </source>
</evidence>
<sequence length="178" mass="18710">MDFEYYVFADASGNITGSGATRDGTIPEGAIACTKDQASDPSAYSVTDGSVVMPSSAQLLKQAQDAQLAIVAASYTDAIKQPVSFKTAGGITDTFQADPGSQTVLMQTTQGYSIAGGVPDGFFWVAADNTHVPFTLADLEGLYQAMLARGWAAFQHKQALKDQINAATTIEAVQAITW</sequence>
<dbReference type="InterPro" id="IPR025484">
    <property type="entry name" value="DUF4376"/>
</dbReference>
<name>A0A6B2MAW5_9BURK</name>
<feature type="domain" description="DUF4376" evidence="1">
    <location>
        <begin position="62"/>
        <end position="176"/>
    </location>
</feature>
<evidence type="ECO:0000259" key="1">
    <source>
        <dbReference type="Pfam" id="PF14301"/>
    </source>
</evidence>
<dbReference type="Pfam" id="PF14301">
    <property type="entry name" value="DUF4376"/>
    <property type="match status" value="1"/>
</dbReference>
<dbReference type="RefSeq" id="WP_163123713.1">
    <property type="nucleotide sequence ID" value="NZ_JAAEAM010000012.1"/>
</dbReference>
<reference evidence="2" key="1">
    <citation type="submission" date="2019-11" db="EMBL/GenBank/DDBJ databases">
        <title>Burkholderia cenocepacia CF.</title>
        <authorList>
            <person name="Vianna E.F."/>
            <person name="Marques E.A."/>
            <person name="Albano R.M."/>
            <person name="Leao R.S."/>
        </authorList>
    </citation>
    <scope>NUCLEOTIDE SEQUENCE</scope>
    <source>
        <strain evidence="2">MS-2140</strain>
    </source>
</reference>
<dbReference type="AlphaFoldDB" id="A0A6B2MAW5"/>
<comment type="caution">
    <text evidence="2">The sequence shown here is derived from an EMBL/GenBank/DDBJ whole genome shotgun (WGS) entry which is preliminary data.</text>
</comment>